<evidence type="ECO:0000256" key="7">
    <source>
        <dbReference type="ARBA" id="ARBA00023237"/>
    </source>
</evidence>
<dbReference type="NCBIfam" id="TIGR01844">
    <property type="entry name" value="type_I_sec_TolC"/>
    <property type="match status" value="1"/>
</dbReference>
<evidence type="ECO:0000313" key="8">
    <source>
        <dbReference type="EMBL" id="WHP85281.1"/>
    </source>
</evidence>
<dbReference type="Pfam" id="PF02321">
    <property type="entry name" value="OEP"/>
    <property type="match status" value="2"/>
</dbReference>
<proteinExistence type="inferred from homology"/>
<dbReference type="Gene3D" id="1.20.1600.10">
    <property type="entry name" value="Outer membrane efflux proteins (OEP)"/>
    <property type="match status" value="1"/>
</dbReference>
<evidence type="ECO:0000256" key="3">
    <source>
        <dbReference type="ARBA" id="ARBA00022448"/>
    </source>
</evidence>
<name>A0ABY8SHX3_9GAMM</name>
<dbReference type="RefSeq" id="WP_081926433.1">
    <property type="nucleotide sequence ID" value="NZ_CP094301.1"/>
</dbReference>
<dbReference type="PANTHER" id="PTHR30026:SF22">
    <property type="entry name" value="OUTER MEMBRANE EFFLUX PROTEIN"/>
    <property type="match status" value="1"/>
</dbReference>
<dbReference type="GeneID" id="33940808"/>
<evidence type="ECO:0000256" key="4">
    <source>
        <dbReference type="ARBA" id="ARBA00022452"/>
    </source>
</evidence>
<evidence type="ECO:0000256" key="5">
    <source>
        <dbReference type="ARBA" id="ARBA00022692"/>
    </source>
</evidence>
<protein>
    <submittedName>
        <fullName evidence="8">TolC family outer membrane protein</fullName>
    </submittedName>
</protein>
<keyword evidence="5" id="KW-0812">Transmembrane</keyword>
<keyword evidence="3" id="KW-0813">Transport</keyword>
<dbReference type="PANTHER" id="PTHR30026">
    <property type="entry name" value="OUTER MEMBRANE PROTEIN TOLC"/>
    <property type="match status" value="1"/>
</dbReference>
<accession>A0ABY8SHX3</accession>
<organism evidence="8 9">
    <name type="scientific">Edwardsiella anguillarum</name>
    <dbReference type="NCBI Taxonomy" id="1821960"/>
    <lineage>
        <taxon>Bacteria</taxon>
        <taxon>Pseudomonadati</taxon>
        <taxon>Pseudomonadota</taxon>
        <taxon>Gammaproteobacteria</taxon>
        <taxon>Enterobacterales</taxon>
        <taxon>Hafniaceae</taxon>
        <taxon>Edwardsiella</taxon>
    </lineage>
</organism>
<gene>
    <name evidence="8" type="ORF">MQ095_07670</name>
</gene>
<dbReference type="EMBL" id="CP094302">
    <property type="protein sequence ID" value="WHP85281.1"/>
    <property type="molecule type" value="Genomic_DNA"/>
</dbReference>
<dbReference type="InterPro" id="IPR010130">
    <property type="entry name" value="T1SS_OMP_TolC"/>
</dbReference>
<comment type="subcellular location">
    <subcellularLocation>
        <location evidence="1">Cell outer membrane</location>
    </subcellularLocation>
</comment>
<evidence type="ECO:0000256" key="2">
    <source>
        <dbReference type="ARBA" id="ARBA00007613"/>
    </source>
</evidence>
<dbReference type="InterPro" id="IPR003423">
    <property type="entry name" value="OMP_efflux"/>
</dbReference>
<dbReference type="InterPro" id="IPR051906">
    <property type="entry name" value="TolC-like"/>
</dbReference>
<dbReference type="SUPFAM" id="SSF56954">
    <property type="entry name" value="Outer membrane efflux proteins (OEP)"/>
    <property type="match status" value="1"/>
</dbReference>
<keyword evidence="7" id="KW-0998">Cell outer membrane</keyword>
<sequence length="470" mass="52647">MALNKFHYGLLLWVLSSGSGWAIDSIKKTDVILSQEELSANTSLRLSNNSRIQDVVSPVALDITKAVWRAVQWHPSIAEVASKIYESSERVNIERAKYYPRVSLGMNNELLNSSSGFNYDPAIDLSLTQVLYDFGKIDSSLRAAKAKVAQTQAELLLRVDTVAYDTAKSVVQIQGYQKLIDIARDQVIALESIMMLAQQRYREGASSFSDVVQTQTRIEGARSTLLQYQANLERWQATLANFLGWGHVNSVADELPWALSNYCQIASLDYKIVPAALLSTAQLRYAQANLDTAMAQMTPTIALVPNVTHYIKDSGMVSRGYDRTQFALRVKVDMPLYQGGGLSANRNAAQYMIQSARAALKNTELNISRQLNESKNEEITLSRTLITLSKQKKLAEETFRLYKKQYLQLGGRTLLDLLNAEQEIYQVSFSEIEINNQLNILQLDCLYSTGNIRSAFKLNNTIIQSVEVQS</sequence>
<evidence type="ECO:0000256" key="6">
    <source>
        <dbReference type="ARBA" id="ARBA00023136"/>
    </source>
</evidence>
<dbReference type="Proteomes" id="UP001238370">
    <property type="component" value="Chromosome"/>
</dbReference>
<evidence type="ECO:0000256" key="1">
    <source>
        <dbReference type="ARBA" id="ARBA00004442"/>
    </source>
</evidence>
<keyword evidence="9" id="KW-1185">Reference proteome</keyword>
<keyword evidence="6" id="KW-0472">Membrane</keyword>
<reference evidence="8 9" key="1">
    <citation type="submission" date="2022-03" db="EMBL/GenBank/DDBJ databases">
        <title>Survey of Intraspecific Variation of Edwardsiella anguillarum Isolates from Non-Anguillid Fish Host Originating from Varied Geographic Locations.</title>
        <authorList>
            <person name="Armwood A.R."/>
            <person name="Woodyard E."/>
            <person name="Waldbieser G.C."/>
            <person name="Camus A.C."/>
            <person name="Divya D."/>
            <person name="Tekedar H."/>
            <person name="Soto E."/>
            <person name="Stein C."/>
            <person name="Ucko M."/>
            <person name="Ware C."/>
            <person name="Griffin M.J."/>
        </authorList>
    </citation>
    <scope>NUCLEOTIDE SEQUENCE [LARGE SCALE GENOMIC DNA]</scope>
    <source>
        <strain evidence="8 9">R18-35-2</strain>
    </source>
</reference>
<evidence type="ECO:0000313" key="9">
    <source>
        <dbReference type="Proteomes" id="UP001238370"/>
    </source>
</evidence>
<comment type="similarity">
    <text evidence="2">Belongs to the outer membrane factor (OMF) (TC 1.B.17) family.</text>
</comment>
<keyword evidence="4" id="KW-1134">Transmembrane beta strand</keyword>